<name>A0AAP0R8R8_LIQFO</name>
<evidence type="ECO:0000313" key="3">
    <source>
        <dbReference type="Proteomes" id="UP001415857"/>
    </source>
</evidence>
<dbReference type="Proteomes" id="UP001415857">
    <property type="component" value="Unassembled WGS sequence"/>
</dbReference>
<accession>A0AAP0R8R8</accession>
<evidence type="ECO:0000256" key="1">
    <source>
        <dbReference type="SAM" id="MobiDB-lite"/>
    </source>
</evidence>
<dbReference type="PANTHER" id="PTHR33924:SF1">
    <property type="entry name" value="DNA-DIRECTED RNA POLYMERASE SUBUNIT BETA"/>
    <property type="match status" value="1"/>
</dbReference>
<keyword evidence="3" id="KW-1185">Reference proteome</keyword>
<protein>
    <submittedName>
        <fullName evidence="2">Uncharacterized protein</fullName>
    </submittedName>
</protein>
<proteinExistence type="predicted"/>
<feature type="region of interest" description="Disordered" evidence="1">
    <location>
        <begin position="292"/>
        <end position="313"/>
    </location>
</feature>
<dbReference type="PANTHER" id="PTHR33924">
    <property type="entry name" value="CATION-TRANSPORTING ATPASE"/>
    <property type="match status" value="1"/>
</dbReference>
<dbReference type="AlphaFoldDB" id="A0AAP0R8R8"/>
<gene>
    <name evidence="2" type="ORF">L1049_003364</name>
</gene>
<organism evidence="2 3">
    <name type="scientific">Liquidambar formosana</name>
    <name type="common">Formosan gum</name>
    <dbReference type="NCBI Taxonomy" id="63359"/>
    <lineage>
        <taxon>Eukaryota</taxon>
        <taxon>Viridiplantae</taxon>
        <taxon>Streptophyta</taxon>
        <taxon>Embryophyta</taxon>
        <taxon>Tracheophyta</taxon>
        <taxon>Spermatophyta</taxon>
        <taxon>Magnoliopsida</taxon>
        <taxon>eudicotyledons</taxon>
        <taxon>Gunneridae</taxon>
        <taxon>Pentapetalae</taxon>
        <taxon>Saxifragales</taxon>
        <taxon>Altingiaceae</taxon>
        <taxon>Liquidambar</taxon>
    </lineage>
</organism>
<dbReference type="EMBL" id="JBBPBK010000013">
    <property type="protein sequence ID" value="KAK9272984.1"/>
    <property type="molecule type" value="Genomic_DNA"/>
</dbReference>
<reference evidence="2 3" key="1">
    <citation type="journal article" date="2024" name="Plant J.">
        <title>Genome sequences and population genomics reveal climatic adaptation and genomic divergence between two closely related sweetgum species.</title>
        <authorList>
            <person name="Xu W.Q."/>
            <person name="Ren C.Q."/>
            <person name="Zhang X.Y."/>
            <person name="Comes H.P."/>
            <person name="Liu X.H."/>
            <person name="Li Y.G."/>
            <person name="Kettle C.J."/>
            <person name="Jalonen R."/>
            <person name="Gaisberger H."/>
            <person name="Ma Y.Z."/>
            <person name="Qiu Y.X."/>
        </authorList>
    </citation>
    <scope>NUCLEOTIDE SEQUENCE [LARGE SCALE GENOMIC DNA]</scope>
    <source>
        <strain evidence="2">Hangzhou</strain>
    </source>
</reference>
<comment type="caution">
    <text evidence="2">The sequence shown here is derived from an EMBL/GenBank/DDBJ whole genome shotgun (WGS) entry which is preliminary data.</text>
</comment>
<evidence type="ECO:0000313" key="2">
    <source>
        <dbReference type="EMBL" id="KAK9272984.1"/>
    </source>
</evidence>
<sequence>MMSGDNSTDGFRKTRPVLGDVTNRQVKRAFSVVSGNLAIKTGDGYGENVDDRWGDSQFAKQVCLEVENLVKEKCRSKCLMSGSEKGWSSLKGKQSSDSLLCASRVDSQRENIKKPSNLSSDSLPLVRGEMAIQSVMEVGDASRDSCVSSASMPTCSGPSDGECYGVGASCQEDAGRIGGTQNSLVPGASASNVCKNNGKDLGIGNLASSKCGSIEDSRLGKSQGSKFFELERCTGLKGDGSFNSSEAADFLKACSCPFCLKAAYILSDLHYQDIKGRIAALKKSQKEASNLVQRSCKEKETNTGGYGNSNKSSKLESDLMCQWKSLFLHMEDIFVRESSQLQASYITLKDLRENCKTNLEMVDEMPLDKQ</sequence>